<organism evidence="3 4">
    <name type="scientific">Marinomonas primoryensis</name>
    <dbReference type="NCBI Taxonomy" id="178399"/>
    <lineage>
        <taxon>Bacteria</taxon>
        <taxon>Pseudomonadati</taxon>
        <taxon>Pseudomonadota</taxon>
        <taxon>Gammaproteobacteria</taxon>
        <taxon>Oceanospirillales</taxon>
        <taxon>Oceanospirillaceae</taxon>
        <taxon>Marinomonas</taxon>
    </lineage>
</organism>
<gene>
    <name evidence="3" type="ORF">A8139_20560</name>
</gene>
<reference evidence="3 4" key="1">
    <citation type="submission" date="2016-06" db="EMBL/GenBank/DDBJ databases">
        <title>The sequenced genome of the ice-adhering bacterium Marinomonas primoryensis, from Antarctica.</title>
        <authorList>
            <person name="Graham L."/>
            <person name="Vance T.D.R."/>
            <person name="Davies P.L."/>
        </authorList>
    </citation>
    <scope>NUCLEOTIDE SEQUENCE [LARGE SCALE GENOMIC DNA]</scope>
    <source>
        <strain evidence="3 4">AceL</strain>
    </source>
</reference>
<dbReference type="EMBL" id="CP016181">
    <property type="protein sequence ID" value="AWY02062.1"/>
    <property type="molecule type" value="Genomic_DNA"/>
</dbReference>
<protein>
    <recommendedName>
        <fullName evidence="5">Transposase</fullName>
    </recommendedName>
</protein>
<feature type="domain" description="Transposase TnpC homeodomain" evidence="2">
    <location>
        <begin position="40"/>
        <end position="117"/>
    </location>
</feature>
<evidence type="ECO:0008006" key="5">
    <source>
        <dbReference type="Google" id="ProtNLM"/>
    </source>
</evidence>
<dbReference type="Proteomes" id="UP000249898">
    <property type="component" value="Chromosome"/>
</dbReference>
<dbReference type="Pfam" id="PF13007">
    <property type="entry name" value="LZ_Tnp_IS66"/>
    <property type="match status" value="1"/>
</dbReference>
<proteinExistence type="predicted"/>
<evidence type="ECO:0000313" key="3">
    <source>
        <dbReference type="EMBL" id="AWY02062.1"/>
    </source>
</evidence>
<dbReference type="AlphaFoldDB" id="A0A2Z4PWR0"/>
<name>A0A2Z4PWR0_9GAMM</name>
<accession>A0A2Z4PWR0</accession>
<evidence type="ECO:0000259" key="1">
    <source>
        <dbReference type="Pfam" id="PF13005"/>
    </source>
</evidence>
<dbReference type="PANTHER" id="PTHR33678">
    <property type="entry name" value="BLL1576 PROTEIN"/>
    <property type="match status" value="1"/>
</dbReference>
<dbReference type="InterPro" id="IPR024474">
    <property type="entry name" value="Znf_dom_IS66"/>
</dbReference>
<evidence type="ECO:0000259" key="2">
    <source>
        <dbReference type="Pfam" id="PF13007"/>
    </source>
</evidence>
<dbReference type="PANTHER" id="PTHR33678:SF1">
    <property type="entry name" value="BLL1576 PROTEIN"/>
    <property type="match status" value="1"/>
</dbReference>
<dbReference type="OrthoDB" id="9800877at2"/>
<feature type="domain" description="Transposase IS66 zinc-finger binding" evidence="1">
    <location>
        <begin position="125"/>
        <end position="168"/>
    </location>
</feature>
<dbReference type="Pfam" id="PF13005">
    <property type="entry name" value="zf-IS66"/>
    <property type="match status" value="1"/>
</dbReference>
<sequence length="259" mass="28810">MKKTNIKAKKDSLPDNVDELKQLILTAQSLAEKQRDHIRRLEEIVKLFKANKFGKSSEKSAAQTELFDEAEIDACDSDLNWAAEAIEPEEAESTAPSPTTVKAGRKPIPKNFPRIIVEHDLTDEEKRCSCGCEKQHIGDEVSEQLDIVPAVIQVLQHRRKKYACKNCETAQPKTFVAGILGVGKTTKRKASTAFYKECVLKTKSTTKKSTCMRKKTTKPRCSTTALLTSAMINTDRSTTTALPKNERCLSTYLLMAASS</sequence>
<dbReference type="InterPro" id="IPR024463">
    <property type="entry name" value="Transposase_TnpC_homeodom"/>
</dbReference>
<evidence type="ECO:0000313" key="4">
    <source>
        <dbReference type="Proteomes" id="UP000249898"/>
    </source>
</evidence>
<dbReference type="InterPro" id="IPR052344">
    <property type="entry name" value="Transposase-related"/>
</dbReference>